<dbReference type="Pfam" id="PF03374">
    <property type="entry name" value="ANT"/>
    <property type="match status" value="1"/>
</dbReference>
<dbReference type="InterPro" id="IPR003497">
    <property type="entry name" value="BRO_N_domain"/>
</dbReference>
<dbReference type="EMBL" id="BK032578">
    <property type="protein sequence ID" value="DAF49190.1"/>
    <property type="molecule type" value="Genomic_DNA"/>
</dbReference>
<dbReference type="GO" id="GO:0003677">
    <property type="term" value="F:DNA binding"/>
    <property type="evidence" value="ECO:0007669"/>
    <property type="project" value="InterPro"/>
</dbReference>
<dbReference type="PANTHER" id="PTHR36180">
    <property type="entry name" value="DNA-BINDING PROTEIN-RELATED-RELATED"/>
    <property type="match status" value="1"/>
</dbReference>
<feature type="coiled-coil region" evidence="1">
    <location>
        <begin position="127"/>
        <end position="154"/>
    </location>
</feature>
<dbReference type="Pfam" id="PF02498">
    <property type="entry name" value="Bro-N"/>
    <property type="match status" value="1"/>
</dbReference>
<evidence type="ECO:0000259" key="2">
    <source>
        <dbReference type="PROSITE" id="PS51750"/>
    </source>
</evidence>
<protein>
    <submittedName>
        <fullName evidence="3">Repressor domain protein</fullName>
    </submittedName>
</protein>
<dbReference type="SMART" id="SM01040">
    <property type="entry name" value="Bro-N"/>
    <property type="match status" value="1"/>
</dbReference>
<reference evidence="3" key="1">
    <citation type="journal article" date="2021" name="Proc. Natl. Acad. Sci. U.S.A.">
        <title>A Catalog of Tens of Thousands of Viruses from Human Metagenomes Reveals Hidden Associations with Chronic Diseases.</title>
        <authorList>
            <person name="Tisza M.J."/>
            <person name="Buck C.B."/>
        </authorList>
    </citation>
    <scope>NUCLEOTIDE SEQUENCE</scope>
    <source>
        <strain evidence="3">CtrNG92</strain>
    </source>
</reference>
<dbReference type="PROSITE" id="PS51750">
    <property type="entry name" value="BRO_N"/>
    <property type="match status" value="1"/>
</dbReference>
<accession>A0A8S5SDZ7</accession>
<sequence>MNEIKVFENEEFGTVRGVEIDGESWLVGKDVAERLGYSNTRKAIGDHVDDEDKRDGVTIRDSMGREQMPTMINESGFYSLVLGSKMPDAKRFKRWVTHDVLPAIRKTGGYIAGEADMTDEELLAMALKVMQNKLHEREARIDRLEQDNSRLTVEKQIMQPKADYFDDLVDRNLLTGIRETAKQLGVKEKEFVAFMIAKKYLYRDKKGKLMPCAEKNNGLFELKECLNEKTEWAGTQTMFTPKGRETFRLLTEGMRK</sequence>
<feature type="domain" description="Bro-N" evidence="2">
    <location>
        <begin position="1"/>
        <end position="108"/>
    </location>
</feature>
<dbReference type="InterPro" id="IPR005039">
    <property type="entry name" value="Ant_C"/>
</dbReference>
<dbReference type="PANTHER" id="PTHR36180:SF2">
    <property type="entry name" value="BRO FAMILY PROTEIN"/>
    <property type="match status" value="1"/>
</dbReference>
<proteinExistence type="predicted"/>
<organism evidence="3">
    <name type="scientific">Caudovirales sp. ctrNG92</name>
    <dbReference type="NCBI Taxonomy" id="2827638"/>
    <lineage>
        <taxon>Viruses</taxon>
        <taxon>Duplodnaviria</taxon>
        <taxon>Heunggongvirae</taxon>
        <taxon>Uroviricota</taxon>
        <taxon>Caudoviricetes</taxon>
    </lineage>
</organism>
<evidence type="ECO:0000256" key="1">
    <source>
        <dbReference type="SAM" id="Coils"/>
    </source>
</evidence>
<name>A0A8S5SDZ7_9CAUD</name>
<keyword evidence="1" id="KW-0175">Coiled coil</keyword>
<evidence type="ECO:0000313" key="3">
    <source>
        <dbReference type="EMBL" id="DAF49190.1"/>
    </source>
</evidence>